<accession>A0A0Q9YZH0</accession>
<sequence length="482" mass="54614">MFNFSWMAQATTSKHPRLYGLLPNFSTMLALLVASAAIAGGLWVWSFGLAFTAAFLPLFAKTVAAVVGMTALNFWFSREINTFMFSTREVRENFKFDEHNPTDLRKLVNQVRCEVNAHFKKVYGDKHQDIPMPRLLTFTDHHFKMVTVEGRNPGKAAILFSSGALNSHDTNLNQRHMAALVAMQLVKIYHRRSLGGTLVGMGLDLVNTLENARSGNLFYRVIGFLIWPLQFFLLLQRAIKRSYEYDAALTVVDMGRGMDLIDAIDFKVCPVLFEKPTYRRLAEDQASKKRSEYNGPFASWVRWFTNWIDKQEYAGDDKTGWRILSAIDAIVRELGFFINELFDPNPRSTNLKTPMRQAIPGYEQASNQADLDRLYARDREINRDLYKEIAKKDRYEVIGPDGSGVVKSAHAHEHSHKLKEKITRLEKAIAQLSKGRVASKPTKGGAPITTQHARGKASTKVQPHQVADSAKRAAKPTSKRHH</sequence>
<keyword evidence="5" id="KW-1185">Reference proteome</keyword>
<dbReference type="AlphaFoldDB" id="A0A0Q9YZH0"/>
<feature type="transmembrane region" description="Helical" evidence="2">
    <location>
        <begin position="21"/>
        <end position="45"/>
    </location>
</feature>
<evidence type="ECO:0000256" key="2">
    <source>
        <dbReference type="SAM" id="Phobius"/>
    </source>
</evidence>
<gene>
    <name evidence="3" type="ORF">HT99x_00584</name>
    <name evidence="4" type="ORF">HT99x_014420</name>
</gene>
<dbReference type="STRING" id="295108.HT99x_00584"/>
<dbReference type="OrthoDB" id="343240at2"/>
<dbReference type="EMBL" id="LKAJ01000002">
    <property type="protein sequence ID" value="KRG22167.1"/>
    <property type="molecule type" value="Genomic_DNA"/>
</dbReference>
<comment type="caution">
    <text evidence="3">The sequence shown here is derived from an EMBL/GenBank/DDBJ whole genome shotgun (WGS) entry which is preliminary data.</text>
</comment>
<proteinExistence type="predicted"/>
<dbReference type="Proteomes" id="UP000051497">
    <property type="component" value="Unassembled WGS sequence"/>
</dbReference>
<organism evidence="3">
    <name type="scientific">Candidatus Berkiella aquae</name>
    <dbReference type="NCBI Taxonomy" id="295108"/>
    <lineage>
        <taxon>Bacteria</taxon>
        <taxon>Pseudomonadati</taxon>
        <taxon>Pseudomonadota</taxon>
        <taxon>Gammaproteobacteria</taxon>
        <taxon>Candidatus Berkiellales</taxon>
        <taxon>Candidatus Berkiellaceae</taxon>
        <taxon>Candidatus Berkiella</taxon>
    </lineage>
</organism>
<feature type="transmembrane region" description="Helical" evidence="2">
    <location>
        <begin position="217"/>
        <end position="235"/>
    </location>
</feature>
<feature type="region of interest" description="Disordered" evidence="1">
    <location>
        <begin position="434"/>
        <end position="482"/>
    </location>
</feature>
<evidence type="ECO:0000313" key="3">
    <source>
        <dbReference type="EMBL" id="KRG22167.1"/>
    </source>
</evidence>
<protein>
    <submittedName>
        <fullName evidence="3">Uncharacterized protein</fullName>
    </submittedName>
</protein>
<name>A0A0Q9YZH0_9GAMM</name>
<dbReference type="RefSeq" id="WP_075065228.1">
    <property type="nucleotide sequence ID" value="NZ_LKAJ02000001.1"/>
</dbReference>
<keyword evidence="2" id="KW-0812">Transmembrane</keyword>
<feature type="compositionally biased region" description="Basic residues" evidence="1">
    <location>
        <begin position="472"/>
        <end position="482"/>
    </location>
</feature>
<evidence type="ECO:0000313" key="5">
    <source>
        <dbReference type="Proteomes" id="UP000051497"/>
    </source>
</evidence>
<dbReference type="EMBL" id="LKAJ02000001">
    <property type="protein sequence ID" value="MCS5712630.1"/>
    <property type="molecule type" value="Genomic_DNA"/>
</dbReference>
<evidence type="ECO:0000256" key="1">
    <source>
        <dbReference type="SAM" id="MobiDB-lite"/>
    </source>
</evidence>
<reference evidence="4" key="3">
    <citation type="submission" date="2021-06" db="EMBL/GenBank/DDBJ databases">
        <title>Genomic Description and Analysis of Intracellular Bacteria, Candidatus Berkiella cookevillensis and Candidatus Berkiella aquae.</title>
        <authorList>
            <person name="Kidane D.T."/>
            <person name="Mehari Y.T."/>
            <person name="Rice F.C."/>
            <person name="Arivett B.A."/>
            <person name="Farone A.L."/>
            <person name="Berk S.G."/>
            <person name="Farone M.B."/>
        </authorList>
    </citation>
    <scope>NUCLEOTIDE SEQUENCE</scope>
    <source>
        <strain evidence="4">HT99</strain>
    </source>
</reference>
<keyword evidence="2" id="KW-0472">Membrane</keyword>
<reference evidence="3" key="1">
    <citation type="submission" date="2015-09" db="EMBL/GenBank/DDBJ databases">
        <title>Draft Genome Sequences of Two Novel Amoeba-resistant Intranuclear Bacteria, Candidatus Berkiella cookevillensis and Candidatus Berkiella aquae.</title>
        <authorList>
            <person name="Mehari Y.T."/>
            <person name="Arivett B.A."/>
            <person name="Farone A.L."/>
            <person name="Gunderson J.H."/>
            <person name="Farone M.B."/>
        </authorList>
    </citation>
    <scope>NUCLEOTIDE SEQUENCE [LARGE SCALE GENOMIC DNA]</scope>
    <source>
        <strain evidence="3">HT99</strain>
    </source>
</reference>
<feature type="transmembrane region" description="Helical" evidence="2">
    <location>
        <begin position="51"/>
        <end position="76"/>
    </location>
</feature>
<keyword evidence="2" id="KW-1133">Transmembrane helix</keyword>
<reference evidence="4" key="2">
    <citation type="journal article" date="2016" name="Genome Announc.">
        <title>Draft Genome Sequences of Two Novel Amoeba-Resistant Intranuclear Bacteria, 'Candidatus Berkiella cookevillensis' and 'Candidatus Berkiella aquae'.</title>
        <authorList>
            <person name="Mehari Y.T."/>
            <person name="Arivett B.A."/>
            <person name="Farone A.L."/>
            <person name="Gunderson J.H."/>
            <person name="Farone M.B."/>
        </authorList>
    </citation>
    <scope>NUCLEOTIDE SEQUENCE</scope>
    <source>
        <strain evidence="4">HT99</strain>
    </source>
</reference>
<evidence type="ECO:0000313" key="4">
    <source>
        <dbReference type="EMBL" id="MCS5712630.1"/>
    </source>
</evidence>